<dbReference type="Gene3D" id="1.20.1250.20">
    <property type="entry name" value="MFS general substrate transporter like domains"/>
    <property type="match status" value="1"/>
</dbReference>
<feature type="transmembrane region" description="Helical" evidence="8">
    <location>
        <begin position="439"/>
        <end position="461"/>
    </location>
</feature>
<dbReference type="SUPFAM" id="SSF103473">
    <property type="entry name" value="MFS general substrate transporter"/>
    <property type="match status" value="1"/>
</dbReference>
<dbReference type="EMBL" id="DS469585">
    <property type="protein sequence ID" value="EDO40892.1"/>
    <property type="molecule type" value="Genomic_DNA"/>
</dbReference>
<feature type="transmembrane region" description="Helical" evidence="8">
    <location>
        <begin position="93"/>
        <end position="113"/>
    </location>
</feature>
<protein>
    <recommendedName>
        <fullName evidence="11">Battenin</fullName>
    </recommendedName>
</protein>
<name>A7S5Z4_NEMVE</name>
<keyword evidence="6 8" id="KW-0472">Membrane</keyword>
<feature type="transmembrane region" description="Helical" evidence="8">
    <location>
        <begin position="66"/>
        <end position="87"/>
    </location>
</feature>
<feature type="transmembrane region" description="Helical" evidence="8">
    <location>
        <begin position="167"/>
        <end position="190"/>
    </location>
</feature>
<dbReference type="FunFam" id="1.20.1250.20:FF:001145">
    <property type="entry name" value="Battenin"/>
    <property type="match status" value="1"/>
</dbReference>
<dbReference type="Proteomes" id="UP000001593">
    <property type="component" value="Unassembled WGS sequence"/>
</dbReference>
<evidence type="ECO:0000256" key="7">
    <source>
        <dbReference type="SAM" id="MobiDB-lite"/>
    </source>
</evidence>
<dbReference type="Pfam" id="PF02487">
    <property type="entry name" value="CLN3"/>
    <property type="match status" value="2"/>
</dbReference>
<evidence type="ECO:0000256" key="4">
    <source>
        <dbReference type="ARBA" id="ARBA00022692"/>
    </source>
</evidence>
<dbReference type="InterPro" id="IPR003492">
    <property type="entry name" value="Battenin_disease_Cln3"/>
</dbReference>
<feature type="compositionally biased region" description="Basic and acidic residues" evidence="7">
    <location>
        <begin position="301"/>
        <end position="319"/>
    </location>
</feature>
<evidence type="ECO:0000256" key="2">
    <source>
        <dbReference type="ARBA" id="ARBA00007467"/>
    </source>
</evidence>
<proteinExistence type="inferred from homology"/>
<feature type="compositionally biased region" description="Basic and acidic residues" evidence="7">
    <location>
        <begin position="280"/>
        <end position="294"/>
    </location>
</feature>
<dbReference type="CDD" id="cd06174">
    <property type="entry name" value="MFS"/>
    <property type="match status" value="1"/>
</dbReference>
<keyword evidence="10" id="KW-1185">Reference proteome</keyword>
<feature type="transmembrane region" description="Helical" evidence="8">
    <location>
        <begin position="511"/>
        <end position="530"/>
    </location>
</feature>
<keyword evidence="3" id="KW-0813">Transport</keyword>
<evidence type="ECO:0000256" key="3">
    <source>
        <dbReference type="ARBA" id="ARBA00022448"/>
    </source>
</evidence>
<evidence type="ECO:0000256" key="8">
    <source>
        <dbReference type="SAM" id="Phobius"/>
    </source>
</evidence>
<evidence type="ECO:0000313" key="10">
    <source>
        <dbReference type="Proteomes" id="UP000001593"/>
    </source>
</evidence>
<dbReference type="GO" id="GO:0012505">
    <property type="term" value="C:endomembrane system"/>
    <property type="evidence" value="ECO:0007669"/>
    <property type="project" value="UniProtKB-SubCell"/>
</dbReference>
<feature type="region of interest" description="Disordered" evidence="7">
    <location>
        <begin position="210"/>
        <end position="418"/>
    </location>
</feature>
<feature type="transmembrane region" description="Helical" evidence="8">
    <location>
        <begin position="33"/>
        <end position="54"/>
    </location>
</feature>
<evidence type="ECO:0000313" key="9">
    <source>
        <dbReference type="EMBL" id="EDO40892.1"/>
    </source>
</evidence>
<sequence>MADLGRNPSPLFYKASDSVDFRVSFSLYSLPWIGIWLLWLFGHVYLAVALPFSVLPTTVPYLFDRIPALVWIGLLFPLNHLGILAVALCRVEWVRLVGVFSLSTAASLSDVTAISLTAHFHKRTVTAYCSGLGFATFFAPMYYTGGPGATGAPGATGGPGGREAPSAAAKVIVSTLGVLPFVFLLSFWLLEDRRNKIQIECYELIPSSSVSAEHKANPTRRRGSEKKLLGSARRARDSTTKPLTSTRRARDSTTKPLTSTRRTRASKKHESAPKSSPNSTEHEASPRCVRDSMEHVVVPRCVRDSTEHEASPRCVRDSMEQEAGPSRVRDSTEHEASPRCVRDSMEQEAGPSRVRDSTEHEASPRCVRDSMEQETGPSRVRDSTEHEASPRCERDSTEHDDSPRCVRDSKEHEADTSSPLPYLSLREKLSTTCGVAPKILQILLGVFCLDFVQSGVISTLAGSDVSLSPVVQYKYFIMVSLWGLSLSRIYLGAAEVCRAGLSDTLIVRKTWIMLIISVMHVIILVMASWYRFLPNFWLILFLAFNVGFFGMAVGPNLNMVIAEIEDTRRRELSMGLASWGIGLGSVLGAVLAMPVETTLRDHCRDITNHSQYCLARVTGFT</sequence>
<dbReference type="eggNOG" id="KOG3880">
    <property type="taxonomic scope" value="Eukaryota"/>
</dbReference>
<accession>A7S5Z4</accession>
<feature type="compositionally biased region" description="Basic and acidic residues" evidence="7">
    <location>
        <begin position="379"/>
        <end position="415"/>
    </location>
</feature>
<feature type="transmembrane region" description="Helical" evidence="8">
    <location>
        <begin position="576"/>
        <end position="595"/>
    </location>
</feature>
<dbReference type="PANTHER" id="PTHR10981">
    <property type="entry name" value="BATTENIN"/>
    <property type="match status" value="1"/>
</dbReference>
<feature type="compositionally biased region" description="Basic and acidic residues" evidence="7">
    <location>
        <begin position="353"/>
        <end position="371"/>
    </location>
</feature>
<keyword evidence="5 8" id="KW-1133">Transmembrane helix</keyword>
<dbReference type="GO" id="GO:0051453">
    <property type="term" value="P:regulation of intracellular pH"/>
    <property type="evidence" value="ECO:0000318"/>
    <property type="project" value="GO_Central"/>
</dbReference>
<comment type="subcellular location">
    <subcellularLocation>
        <location evidence="1">Endomembrane system</location>
        <topology evidence="1">Multi-pass membrane protein</topology>
    </subcellularLocation>
</comment>
<dbReference type="HOGENOM" id="CLU_440266_0_0_1"/>
<evidence type="ECO:0000256" key="5">
    <source>
        <dbReference type="ARBA" id="ARBA00022989"/>
    </source>
</evidence>
<dbReference type="InterPro" id="IPR036259">
    <property type="entry name" value="MFS_trans_sf"/>
</dbReference>
<dbReference type="GO" id="GO:0016020">
    <property type="term" value="C:membrane"/>
    <property type="evidence" value="ECO:0007669"/>
    <property type="project" value="InterPro"/>
</dbReference>
<comment type="similarity">
    <text evidence="2">Belongs to the battenin family.</text>
</comment>
<feature type="transmembrane region" description="Helical" evidence="8">
    <location>
        <begin position="125"/>
        <end position="143"/>
    </location>
</feature>
<gene>
    <name evidence="9" type="ORF">NEMVEDRAFT_v1g207321</name>
</gene>
<evidence type="ECO:0000256" key="1">
    <source>
        <dbReference type="ARBA" id="ARBA00004127"/>
    </source>
</evidence>
<keyword evidence="4 8" id="KW-0812">Transmembrane</keyword>
<dbReference type="PANTHER" id="PTHR10981:SF0">
    <property type="entry name" value="BATTENIN"/>
    <property type="match status" value="1"/>
</dbReference>
<dbReference type="GO" id="GO:0005773">
    <property type="term" value="C:vacuole"/>
    <property type="evidence" value="ECO:0000318"/>
    <property type="project" value="GO_Central"/>
</dbReference>
<reference evidence="9 10" key="1">
    <citation type="journal article" date="2007" name="Science">
        <title>Sea anemone genome reveals ancestral eumetazoan gene repertoire and genomic organization.</title>
        <authorList>
            <person name="Putnam N.H."/>
            <person name="Srivastava M."/>
            <person name="Hellsten U."/>
            <person name="Dirks B."/>
            <person name="Chapman J."/>
            <person name="Salamov A."/>
            <person name="Terry A."/>
            <person name="Shapiro H."/>
            <person name="Lindquist E."/>
            <person name="Kapitonov V.V."/>
            <person name="Jurka J."/>
            <person name="Genikhovich G."/>
            <person name="Grigoriev I.V."/>
            <person name="Lucas S.M."/>
            <person name="Steele R.E."/>
            <person name="Finnerty J.R."/>
            <person name="Technau U."/>
            <person name="Martindale M.Q."/>
            <person name="Rokhsar D.S."/>
        </authorList>
    </citation>
    <scope>NUCLEOTIDE SEQUENCE [LARGE SCALE GENOMIC DNA]</scope>
    <source>
        <strain evidence="10">CH2 X CH6</strain>
    </source>
</reference>
<evidence type="ECO:0008006" key="11">
    <source>
        <dbReference type="Google" id="ProtNLM"/>
    </source>
</evidence>
<feature type="compositionally biased region" description="Basic and acidic residues" evidence="7">
    <location>
        <begin position="327"/>
        <end position="345"/>
    </location>
</feature>
<dbReference type="AlphaFoldDB" id="A7S5Z4"/>
<dbReference type="InParanoid" id="A7S5Z4"/>
<feature type="transmembrane region" description="Helical" evidence="8">
    <location>
        <begin position="536"/>
        <end position="555"/>
    </location>
</feature>
<organism evidence="9 10">
    <name type="scientific">Nematostella vectensis</name>
    <name type="common">Starlet sea anemone</name>
    <dbReference type="NCBI Taxonomy" id="45351"/>
    <lineage>
        <taxon>Eukaryota</taxon>
        <taxon>Metazoa</taxon>
        <taxon>Cnidaria</taxon>
        <taxon>Anthozoa</taxon>
        <taxon>Hexacorallia</taxon>
        <taxon>Actiniaria</taxon>
        <taxon>Edwardsiidae</taxon>
        <taxon>Nematostella</taxon>
    </lineage>
</organism>
<evidence type="ECO:0000256" key="6">
    <source>
        <dbReference type="ARBA" id="ARBA00023136"/>
    </source>
</evidence>
<feature type="transmembrane region" description="Helical" evidence="8">
    <location>
        <begin position="473"/>
        <end position="491"/>
    </location>
</feature>